<keyword evidence="6" id="KW-0472">Membrane</keyword>
<evidence type="ECO:0000256" key="8">
    <source>
        <dbReference type="ARBA" id="ARBA00037904"/>
    </source>
</evidence>
<evidence type="ECO:0000256" key="7">
    <source>
        <dbReference type="ARBA" id="ARBA00037281"/>
    </source>
</evidence>
<dbReference type="RefSeq" id="WP_005811830.1">
    <property type="nucleotide sequence ID" value="NZ_CABKQQ010000034.1"/>
</dbReference>
<comment type="pathway">
    <text evidence="8">Carotenoid biosynthesis; staphyloxanthin biosynthesis; staphyloxanthin from farnesyl diphosphate: step 4/5.</text>
</comment>
<dbReference type="Gene3D" id="3.90.550.10">
    <property type="entry name" value="Spore Coat Polysaccharide Biosynthesis Protein SpsA, Chain A"/>
    <property type="match status" value="1"/>
</dbReference>
<proteinExistence type="inferred from homology"/>
<evidence type="ECO:0000256" key="4">
    <source>
        <dbReference type="ARBA" id="ARBA00022679"/>
    </source>
</evidence>
<dbReference type="InterPro" id="IPR026461">
    <property type="entry name" value="Trfase_2_rSAM/seldom_assoc"/>
</dbReference>
<dbReference type="GO" id="GO:0016757">
    <property type="term" value="F:glycosyltransferase activity"/>
    <property type="evidence" value="ECO:0007669"/>
    <property type="project" value="UniProtKB-KW"/>
</dbReference>
<keyword evidence="4 12" id="KW-0808">Transferase</keyword>
<comment type="function">
    <text evidence="7">Catalyzes the glycosylation of 4,4'-diaponeurosporenoate, i.e. the esterification of glucose at the C1'' position with the carboxyl group of 4,4'-diaponeurosporenic acid, to form glycosyl-4,4'-diaponeurosporenoate. This is a step in the biosynthesis of staphyloxanthin, an orange pigment present in most staphylococci strains.</text>
</comment>
<dbReference type="PANTHER" id="PTHR43646:SF2">
    <property type="entry name" value="GLYCOSYLTRANSFERASE 2-LIKE DOMAIN-CONTAINING PROTEIN"/>
    <property type="match status" value="1"/>
</dbReference>
<dbReference type="CDD" id="cd02522">
    <property type="entry name" value="GT_2_like_a"/>
    <property type="match status" value="1"/>
</dbReference>
<evidence type="ECO:0000256" key="5">
    <source>
        <dbReference type="ARBA" id="ARBA00022746"/>
    </source>
</evidence>
<dbReference type="EMBL" id="LK996017">
    <property type="protein sequence ID" value="CDX02802.1"/>
    <property type="molecule type" value="Genomic_DNA"/>
</dbReference>
<dbReference type="InterPro" id="IPR029044">
    <property type="entry name" value="Nucleotide-diphossugar_trans"/>
</dbReference>
<keyword evidence="3" id="KW-0328">Glycosyltransferase</keyword>
<dbReference type="PATRIC" id="fig|49338.4.peg.3134"/>
<dbReference type="PANTHER" id="PTHR43646">
    <property type="entry name" value="GLYCOSYLTRANSFERASE"/>
    <property type="match status" value="1"/>
</dbReference>
<evidence type="ECO:0000313" key="12">
    <source>
        <dbReference type="EMBL" id="CDX02802.1"/>
    </source>
</evidence>
<evidence type="ECO:0000256" key="1">
    <source>
        <dbReference type="ARBA" id="ARBA00004236"/>
    </source>
</evidence>
<dbReference type="AlphaFoldDB" id="A0A098B365"/>
<dbReference type="InterPro" id="IPR001173">
    <property type="entry name" value="Glyco_trans_2-like"/>
</dbReference>
<dbReference type="SUPFAM" id="SSF53448">
    <property type="entry name" value="Nucleotide-diphospho-sugar transferases"/>
    <property type="match status" value="1"/>
</dbReference>
<dbReference type="Pfam" id="PF00535">
    <property type="entry name" value="Glycos_transf_2"/>
    <property type="match status" value="1"/>
</dbReference>
<evidence type="ECO:0000256" key="6">
    <source>
        <dbReference type="ARBA" id="ARBA00023136"/>
    </source>
</evidence>
<dbReference type="GO" id="GO:0005886">
    <property type="term" value="C:plasma membrane"/>
    <property type="evidence" value="ECO:0007669"/>
    <property type="project" value="UniProtKB-SubCell"/>
</dbReference>
<gene>
    <name evidence="12" type="ORF">DPCES_2915</name>
</gene>
<keyword evidence="2" id="KW-1003">Cell membrane</keyword>
<evidence type="ECO:0000256" key="3">
    <source>
        <dbReference type="ARBA" id="ARBA00022676"/>
    </source>
</evidence>
<name>A0A098B365_DESHA</name>
<accession>A0A098B365</accession>
<dbReference type="GO" id="GO:0016117">
    <property type="term" value="P:carotenoid biosynthetic process"/>
    <property type="evidence" value="ECO:0007669"/>
    <property type="project" value="UniProtKB-KW"/>
</dbReference>
<evidence type="ECO:0000256" key="9">
    <source>
        <dbReference type="ARBA" id="ARBA00038120"/>
    </source>
</evidence>
<evidence type="ECO:0000256" key="2">
    <source>
        <dbReference type="ARBA" id="ARBA00022475"/>
    </source>
</evidence>
<feature type="domain" description="Glycosyltransferase 2-like" evidence="11">
    <location>
        <begin position="3"/>
        <end position="112"/>
    </location>
</feature>
<evidence type="ECO:0000259" key="11">
    <source>
        <dbReference type="Pfam" id="PF00535"/>
    </source>
</evidence>
<keyword evidence="5" id="KW-0125">Carotenoid biosynthesis</keyword>
<evidence type="ECO:0000256" key="10">
    <source>
        <dbReference type="ARBA" id="ARBA00040345"/>
    </source>
</evidence>
<sequence length="227" mass="25450">MISVIIPVYNEEQTLATFLPSLDSLAGEHEVLFSDGGSTDGTLELLTGHRVITGAKGRAAQCNRAGAEARGDVLFFLHCDSIIPADALFHIRAAVDRGARWGCLTLRFDNIGLLYRLGGHMSNLRVRWGHIAFGDQGIFVTRALFEQVGGFPELPIMEDYEFSLGLKRMKVFPVQVKSRIITSSRRFQAGGIFRVTWSMQRLRAMYRRGVDIETISRAYRDVRRGNE</sequence>
<reference evidence="12" key="1">
    <citation type="submission" date="2014-07" db="EMBL/GenBank/DDBJ databases">
        <authorList>
            <person name="Hornung V.Bastian."/>
        </authorList>
    </citation>
    <scope>NUCLEOTIDE SEQUENCE</scope>
    <source>
        <strain evidence="12">PCE-S</strain>
    </source>
</reference>
<comment type="similarity">
    <text evidence="9">Belongs to the glycosyltransferase 2 family. CrtQ subfamily.</text>
</comment>
<organism evidence="12">
    <name type="scientific">Desulfitobacterium hafniense</name>
    <name type="common">Desulfitobacterium frappieri</name>
    <dbReference type="NCBI Taxonomy" id="49338"/>
    <lineage>
        <taxon>Bacteria</taxon>
        <taxon>Bacillati</taxon>
        <taxon>Bacillota</taxon>
        <taxon>Clostridia</taxon>
        <taxon>Eubacteriales</taxon>
        <taxon>Desulfitobacteriaceae</taxon>
        <taxon>Desulfitobacterium</taxon>
    </lineage>
</organism>
<comment type="subcellular location">
    <subcellularLocation>
        <location evidence="1">Cell membrane</location>
    </subcellularLocation>
</comment>
<dbReference type="NCBIfam" id="TIGR04283">
    <property type="entry name" value="glyco_like_mftF"/>
    <property type="match status" value="1"/>
</dbReference>
<protein>
    <recommendedName>
        <fullName evidence="10">4,4'-diaponeurosporenoate glycosyltransferase</fullName>
    </recommendedName>
</protein>